<evidence type="ECO:0000313" key="3">
    <source>
        <dbReference type="Proteomes" id="UP000251241"/>
    </source>
</evidence>
<accession>A0A2X2J252</accession>
<dbReference type="Proteomes" id="UP000251241">
    <property type="component" value="Unassembled WGS sequence"/>
</dbReference>
<name>A0A2X2J252_SPHMU</name>
<keyword evidence="1" id="KW-0472">Membrane</keyword>
<reference evidence="2 3" key="1">
    <citation type="submission" date="2018-06" db="EMBL/GenBank/DDBJ databases">
        <authorList>
            <consortium name="Pathogen Informatics"/>
            <person name="Doyle S."/>
        </authorList>
    </citation>
    <scope>NUCLEOTIDE SEQUENCE [LARGE SCALE GENOMIC DNA]</scope>
    <source>
        <strain evidence="2 3">NCTC11343</strain>
    </source>
</reference>
<proteinExistence type="predicted"/>
<evidence type="ECO:0000313" key="2">
    <source>
        <dbReference type="EMBL" id="SPZ88382.1"/>
    </source>
</evidence>
<organism evidence="2 3">
    <name type="scientific">Sphingobacterium multivorum</name>
    <dbReference type="NCBI Taxonomy" id="28454"/>
    <lineage>
        <taxon>Bacteria</taxon>
        <taxon>Pseudomonadati</taxon>
        <taxon>Bacteroidota</taxon>
        <taxon>Sphingobacteriia</taxon>
        <taxon>Sphingobacteriales</taxon>
        <taxon>Sphingobacteriaceae</taxon>
        <taxon>Sphingobacterium</taxon>
    </lineage>
</organism>
<dbReference type="EMBL" id="UAUU01000009">
    <property type="protein sequence ID" value="SPZ88382.1"/>
    <property type="molecule type" value="Genomic_DNA"/>
</dbReference>
<keyword evidence="1" id="KW-0812">Transmembrane</keyword>
<keyword evidence="1" id="KW-1133">Transmembrane helix</keyword>
<gene>
    <name evidence="2" type="ORF">NCTC11343_03454</name>
</gene>
<evidence type="ECO:0000256" key="1">
    <source>
        <dbReference type="SAM" id="Phobius"/>
    </source>
</evidence>
<dbReference type="AlphaFoldDB" id="A0A2X2J252"/>
<protein>
    <submittedName>
        <fullName evidence="2">Uncharacterized protein</fullName>
    </submittedName>
</protein>
<sequence length="37" mass="4354">MIKLTIFFSMISMNLIMVSSIWPMEKLNYLQMKGDAK</sequence>
<feature type="transmembrane region" description="Helical" evidence="1">
    <location>
        <begin position="6"/>
        <end position="24"/>
    </location>
</feature>